<reference evidence="1 2" key="1">
    <citation type="journal article" date="2019" name="Nat. Ecol. Evol.">
        <title>Megaphylogeny resolves global patterns of mushroom evolution.</title>
        <authorList>
            <person name="Varga T."/>
            <person name="Krizsan K."/>
            <person name="Foldi C."/>
            <person name="Dima B."/>
            <person name="Sanchez-Garcia M."/>
            <person name="Sanchez-Ramirez S."/>
            <person name="Szollosi G.J."/>
            <person name="Szarkandi J.G."/>
            <person name="Papp V."/>
            <person name="Albert L."/>
            <person name="Andreopoulos W."/>
            <person name="Angelini C."/>
            <person name="Antonin V."/>
            <person name="Barry K.W."/>
            <person name="Bougher N.L."/>
            <person name="Buchanan P."/>
            <person name="Buyck B."/>
            <person name="Bense V."/>
            <person name="Catcheside P."/>
            <person name="Chovatia M."/>
            <person name="Cooper J."/>
            <person name="Damon W."/>
            <person name="Desjardin D."/>
            <person name="Finy P."/>
            <person name="Geml J."/>
            <person name="Haridas S."/>
            <person name="Hughes K."/>
            <person name="Justo A."/>
            <person name="Karasinski D."/>
            <person name="Kautmanova I."/>
            <person name="Kiss B."/>
            <person name="Kocsube S."/>
            <person name="Kotiranta H."/>
            <person name="LaButti K.M."/>
            <person name="Lechner B.E."/>
            <person name="Liimatainen K."/>
            <person name="Lipzen A."/>
            <person name="Lukacs Z."/>
            <person name="Mihaltcheva S."/>
            <person name="Morgado L.N."/>
            <person name="Niskanen T."/>
            <person name="Noordeloos M.E."/>
            <person name="Ohm R.A."/>
            <person name="Ortiz-Santana B."/>
            <person name="Ovrebo C."/>
            <person name="Racz N."/>
            <person name="Riley R."/>
            <person name="Savchenko A."/>
            <person name="Shiryaev A."/>
            <person name="Soop K."/>
            <person name="Spirin V."/>
            <person name="Szebenyi C."/>
            <person name="Tomsovsky M."/>
            <person name="Tulloss R.E."/>
            <person name="Uehling J."/>
            <person name="Grigoriev I.V."/>
            <person name="Vagvolgyi C."/>
            <person name="Papp T."/>
            <person name="Martin F.M."/>
            <person name="Miettinen O."/>
            <person name="Hibbett D.S."/>
            <person name="Nagy L.G."/>
        </authorList>
    </citation>
    <scope>NUCLEOTIDE SEQUENCE [LARGE SCALE GENOMIC DNA]</scope>
    <source>
        <strain evidence="1 2">NL-1719</strain>
    </source>
</reference>
<dbReference type="EMBL" id="ML208259">
    <property type="protein sequence ID" value="TFK76729.1"/>
    <property type="molecule type" value="Genomic_DNA"/>
</dbReference>
<accession>A0ACD3BG56</accession>
<dbReference type="Proteomes" id="UP000308600">
    <property type="component" value="Unassembled WGS sequence"/>
</dbReference>
<keyword evidence="2" id="KW-1185">Reference proteome</keyword>
<protein>
    <submittedName>
        <fullName evidence="1">NAD-P-binding protein</fullName>
    </submittedName>
</protein>
<gene>
    <name evidence="1" type="ORF">BDN72DRAFT_5973</name>
</gene>
<proteinExistence type="predicted"/>
<sequence length="223" mass="24130">MPRFLVLGGTGPVGIAVIRRAIPMYPSSTIVVYVRSPEKLPPDIINHPHVTIVEGQLHDRNALHAAMEGVDVVISALGPSVKKGPFHPADTPLAKGYAVVIEVMKERNVPRLICLGTASITDPNDKHNVAFSLLVAGVATFAKNAYKDMVAIGETVRTEGAELEWTIVRVPVLTDKDNSAFFAGYVGDGKTSTFLSRKGFAAFVLEEVSKREWVRMAPLISTK</sequence>
<organism evidence="1 2">
    <name type="scientific">Pluteus cervinus</name>
    <dbReference type="NCBI Taxonomy" id="181527"/>
    <lineage>
        <taxon>Eukaryota</taxon>
        <taxon>Fungi</taxon>
        <taxon>Dikarya</taxon>
        <taxon>Basidiomycota</taxon>
        <taxon>Agaricomycotina</taxon>
        <taxon>Agaricomycetes</taxon>
        <taxon>Agaricomycetidae</taxon>
        <taxon>Agaricales</taxon>
        <taxon>Pluteineae</taxon>
        <taxon>Pluteaceae</taxon>
        <taxon>Pluteus</taxon>
    </lineage>
</organism>
<evidence type="ECO:0000313" key="2">
    <source>
        <dbReference type="Proteomes" id="UP000308600"/>
    </source>
</evidence>
<name>A0ACD3BG56_9AGAR</name>
<evidence type="ECO:0000313" key="1">
    <source>
        <dbReference type="EMBL" id="TFK76729.1"/>
    </source>
</evidence>